<name>A0A0R0KF76_SOYBN</name>
<gene>
    <name evidence="1" type="ORF">GLYMA_04G197000</name>
</gene>
<evidence type="ECO:0000313" key="3">
    <source>
        <dbReference type="Proteomes" id="UP000008827"/>
    </source>
</evidence>
<dbReference type="AlphaFoldDB" id="A0A0R0KF76"/>
<dbReference type="EnsemblPlants" id="KRH63785">
    <property type="protein sequence ID" value="KRH63785"/>
    <property type="gene ID" value="GLYMA_04G197000"/>
</dbReference>
<protein>
    <submittedName>
        <fullName evidence="1 2">Uncharacterized protein</fullName>
    </submittedName>
</protein>
<proteinExistence type="predicted"/>
<reference evidence="1 2" key="1">
    <citation type="journal article" date="2010" name="Nature">
        <title>Genome sequence of the palaeopolyploid soybean.</title>
        <authorList>
            <person name="Schmutz J."/>
            <person name="Cannon S.B."/>
            <person name="Schlueter J."/>
            <person name="Ma J."/>
            <person name="Mitros T."/>
            <person name="Nelson W."/>
            <person name="Hyten D.L."/>
            <person name="Song Q."/>
            <person name="Thelen J.J."/>
            <person name="Cheng J."/>
            <person name="Xu D."/>
            <person name="Hellsten U."/>
            <person name="May G.D."/>
            <person name="Yu Y."/>
            <person name="Sakurai T."/>
            <person name="Umezawa T."/>
            <person name="Bhattacharyya M.K."/>
            <person name="Sandhu D."/>
            <person name="Valliyodan B."/>
            <person name="Lindquist E."/>
            <person name="Peto M."/>
            <person name="Grant D."/>
            <person name="Shu S."/>
            <person name="Goodstein D."/>
            <person name="Barry K."/>
            <person name="Futrell-Griggs M."/>
            <person name="Abernathy B."/>
            <person name="Du J."/>
            <person name="Tian Z."/>
            <person name="Zhu L."/>
            <person name="Gill N."/>
            <person name="Joshi T."/>
            <person name="Libault M."/>
            <person name="Sethuraman A."/>
            <person name="Zhang X.-C."/>
            <person name="Shinozaki K."/>
            <person name="Nguyen H.T."/>
            <person name="Wing R.A."/>
            <person name="Cregan P."/>
            <person name="Specht J."/>
            <person name="Grimwood J."/>
            <person name="Rokhsar D."/>
            <person name="Stacey G."/>
            <person name="Shoemaker R.C."/>
            <person name="Jackson S.A."/>
        </authorList>
    </citation>
    <scope>NUCLEOTIDE SEQUENCE</scope>
    <source>
        <strain evidence="2">cv. Williams 82</strain>
        <tissue evidence="1">Callus</tissue>
    </source>
</reference>
<dbReference type="InParanoid" id="A0A0R0KF76"/>
<keyword evidence="3" id="KW-1185">Reference proteome</keyword>
<dbReference type="Gramene" id="KRH63785">
    <property type="protein sequence ID" value="KRH63785"/>
    <property type="gene ID" value="GLYMA_04G197000"/>
</dbReference>
<sequence length="74" mass="8567">MKLKDTTIQKKNFKTLCIEGEHIIIHQHEIVIRNLGEPVRLISAGEKEIVEQLAHGPKVWKKFSRRIKKIGQQG</sequence>
<dbReference type="EMBL" id="CM000837">
    <property type="protein sequence ID" value="KRH63785.1"/>
    <property type="molecule type" value="Genomic_DNA"/>
</dbReference>
<dbReference type="SMR" id="A0A0R0KF76"/>
<accession>A0A0R0KF76</accession>
<dbReference type="Proteomes" id="UP000008827">
    <property type="component" value="Chromosome 4"/>
</dbReference>
<reference evidence="2" key="2">
    <citation type="submission" date="2018-02" db="UniProtKB">
        <authorList>
            <consortium name="EnsemblPlants"/>
        </authorList>
    </citation>
    <scope>IDENTIFICATION</scope>
    <source>
        <strain evidence="2">Williams 82</strain>
    </source>
</reference>
<evidence type="ECO:0000313" key="2">
    <source>
        <dbReference type="EnsemblPlants" id="KRH63785"/>
    </source>
</evidence>
<organism evidence="1">
    <name type="scientific">Glycine max</name>
    <name type="common">Soybean</name>
    <name type="synonym">Glycine hispida</name>
    <dbReference type="NCBI Taxonomy" id="3847"/>
    <lineage>
        <taxon>Eukaryota</taxon>
        <taxon>Viridiplantae</taxon>
        <taxon>Streptophyta</taxon>
        <taxon>Embryophyta</taxon>
        <taxon>Tracheophyta</taxon>
        <taxon>Spermatophyta</taxon>
        <taxon>Magnoliopsida</taxon>
        <taxon>eudicotyledons</taxon>
        <taxon>Gunneridae</taxon>
        <taxon>Pentapetalae</taxon>
        <taxon>rosids</taxon>
        <taxon>fabids</taxon>
        <taxon>Fabales</taxon>
        <taxon>Fabaceae</taxon>
        <taxon>Papilionoideae</taxon>
        <taxon>50 kb inversion clade</taxon>
        <taxon>NPAAA clade</taxon>
        <taxon>indigoferoid/millettioid clade</taxon>
        <taxon>Phaseoleae</taxon>
        <taxon>Glycine</taxon>
        <taxon>Glycine subgen. Soja</taxon>
    </lineage>
</organism>
<reference evidence="1" key="3">
    <citation type="submission" date="2018-07" db="EMBL/GenBank/DDBJ databases">
        <title>WGS assembly of Glycine max.</title>
        <authorList>
            <person name="Schmutz J."/>
            <person name="Cannon S."/>
            <person name="Schlueter J."/>
            <person name="Ma J."/>
            <person name="Mitros T."/>
            <person name="Nelson W."/>
            <person name="Hyten D."/>
            <person name="Song Q."/>
            <person name="Thelen J."/>
            <person name="Cheng J."/>
            <person name="Xu D."/>
            <person name="Hellsten U."/>
            <person name="May G."/>
            <person name="Yu Y."/>
            <person name="Sakurai T."/>
            <person name="Umezawa T."/>
            <person name="Bhattacharyya M."/>
            <person name="Sandhu D."/>
            <person name="Valliyodan B."/>
            <person name="Lindquist E."/>
            <person name="Peto M."/>
            <person name="Grant D."/>
            <person name="Shu S."/>
            <person name="Goodstein D."/>
            <person name="Barry K."/>
            <person name="Futrell-Griggs M."/>
            <person name="Abernathy B."/>
            <person name="Du J."/>
            <person name="Tian Z."/>
            <person name="Zhu L."/>
            <person name="Gill N."/>
            <person name="Joshi T."/>
            <person name="Libault M."/>
            <person name="Sethuraman A."/>
            <person name="Zhang X."/>
            <person name="Shinozaki K."/>
            <person name="Nguyen H."/>
            <person name="Wing R."/>
            <person name="Cregan P."/>
            <person name="Specht J."/>
            <person name="Grimwood J."/>
            <person name="Rokhsar D."/>
            <person name="Stacey G."/>
            <person name="Shoemaker R."/>
            <person name="Jackson S."/>
        </authorList>
    </citation>
    <scope>NUCLEOTIDE SEQUENCE</scope>
    <source>
        <tissue evidence="1">Callus</tissue>
    </source>
</reference>
<evidence type="ECO:0000313" key="1">
    <source>
        <dbReference type="EMBL" id="KRH63785.1"/>
    </source>
</evidence>